<organism evidence="1 2">
    <name type="scientific">Linnemannia exigua</name>
    <dbReference type="NCBI Taxonomy" id="604196"/>
    <lineage>
        <taxon>Eukaryota</taxon>
        <taxon>Fungi</taxon>
        <taxon>Fungi incertae sedis</taxon>
        <taxon>Mucoromycota</taxon>
        <taxon>Mortierellomycotina</taxon>
        <taxon>Mortierellomycetes</taxon>
        <taxon>Mortierellales</taxon>
        <taxon>Mortierellaceae</taxon>
        <taxon>Linnemannia</taxon>
    </lineage>
</organism>
<sequence>MSLHQQFRLGDEYECLAVCQDDDGTPYCQLTDIQETFPNATRFKLNGVTLNFLEDKNKR</sequence>
<dbReference type="AlphaFoldDB" id="A0AAD4D710"/>
<keyword evidence="2" id="KW-1185">Reference proteome</keyword>
<dbReference type="EMBL" id="JAAAIL010001269">
    <property type="protein sequence ID" value="KAG0270949.1"/>
    <property type="molecule type" value="Genomic_DNA"/>
</dbReference>
<evidence type="ECO:0000313" key="2">
    <source>
        <dbReference type="Proteomes" id="UP001194580"/>
    </source>
</evidence>
<evidence type="ECO:0000313" key="1">
    <source>
        <dbReference type="EMBL" id="KAG0270949.1"/>
    </source>
</evidence>
<accession>A0AAD4D710</accession>
<dbReference type="Proteomes" id="UP001194580">
    <property type="component" value="Unassembled WGS sequence"/>
</dbReference>
<proteinExistence type="predicted"/>
<gene>
    <name evidence="1" type="ORF">BGZ95_001323</name>
</gene>
<name>A0AAD4D710_9FUNG</name>
<feature type="non-terminal residue" evidence="1">
    <location>
        <position position="59"/>
    </location>
</feature>
<comment type="caution">
    <text evidence="1">The sequence shown here is derived from an EMBL/GenBank/DDBJ whole genome shotgun (WGS) entry which is preliminary data.</text>
</comment>
<protein>
    <submittedName>
        <fullName evidence="1">Uncharacterized protein</fullName>
    </submittedName>
</protein>
<reference evidence="1" key="1">
    <citation type="journal article" date="2020" name="Fungal Divers.">
        <title>Resolving the Mortierellaceae phylogeny through synthesis of multi-gene phylogenetics and phylogenomics.</title>
        <authorList>
            <person name="Vandepol N."/>
            <person name="Liber J."/>
            <person name="Desiro A."/>
            <person name="Na H."/>
            <person name="Kennedy M."/>
            <person name="Barry K."/>
            <person name="Grigoriev I.V."/>
            <person name="Miller A.N."/>
            <person name="O'Donnell K."/>
            <person name="Stajich J.E."/>
            <person name="Bonito G."/>
        </authorList>
    </citation>
    <scope>NUCLEOTIDE SEQUENCE</scope>
    <source>
        <strain evidence="1">NRRL 28262</strain>
    </source>
</reference>